<sequence>MLRVSSQFWRNGNSISQQVSALCIIRYHSHRIVLRSWGVTDGLPMSLCSACASHSSVVIKIAL</sequence>
<name>B4FCI8_MAIZE</name>
<dbReference type="AlphaFoldDB" id="B4FCI8"/>
<dbReference type="EMBL" id="BT034826">
    <property type="protein sequence ID" value="ACF79831.1"/>
    <property type="molecule type" value="mRNA"/>
</dbReference>
<proteinExistence type="evidence at transcript level"/>
<protein>
    <submittedName>
        <fullName evidence="1">Uncharacterized protein</fullName>
    </submittedName>
</protein>
<evidence type="ECO:0000313" key="1">
    <source>
        <dbReference type="EMBL" id="ACF79831.1"/>
    </source>
</evidence>
<reference evidence="1" key="1">
    <citation type="journal article" date="2009" name="PLoS Genet.">
        <title>Sequencing, mapping, and analysis of 27,455 maize full-length cDNAs.</title>
        <authorList>
            <person name="Soderlund C."/>
            <person name="Descour A."/>
            <person name="Kudrna D."/>
            <person name="Bomhoff M."/>
            <person name="Boyd L."/>
            <person name="Currie J."/>
            <person name="Angelova A."/>
            <person name="Collura K."/>
            <person name="Wissotski M."/>
            <person name="Ashley E."/>
            <person name="Morrow D."/>
            <person name="Fernandes J."/>
            <person name="Walbot V."/>
            <person name="Yu Y."/>
        </authorList>
    </citation>
    <scope>NUCLEOTIDE SEQUENCE</scope>
    <source>
        <strain evidence="1">B73</strain>
    </source>
</reference>
<accession>B4FCI8</accession>
<organism evidence="1">
    <name type="scientific">Zea mays</name>
    <name type="common">Maize</name>
    <dbReference type="NCBI Taxonomy" id="4577"/>
    <lineage>
        <taxon>Eukaryota</taxon>
        <taxon>Viridiplantae</taxon>
        <taxon>Streptophyta</taxon>
        <taxon>Embryophyta</taxon>
        <taxon>Tracheophyta</taxon>
        <taxon>Spermatophyta</taxon>
        <taxon>Magnoliopsida</taxon>
        <taxon>Liliopsida</taxon>
        <taxon>Poales</taxon>
        <taxon>Poaceae</taxon>
        <taxon>PACMAD clade</taxon>
        <taxon>Panicoideae</taxon>
        <taxon>Andropogonodae</taxon>
        <taxon>Andropogoneae</taxon>
        <taxon>Tripsacinae</taxon>
        <taxon>Zea</taxon>
    </lineage>
</organism>